<reference evidence="1 2" key="1">
    <citation type="submission" date="2020-10" db="EMBL/GenBank/DDBJ databases">
        <title>Connecting structure to function with the recovery of over 1000 high-quality activated sludge metagenome-assembled genomes encoding full-length rRNA genes using long-read sequencing.</title>
        <authorList>
            <person name="Singleton C.M."/>
            <person name="Petriglieri F."/>
            <person name="Kristensen J.M."/>
            <person name="Kirkegaard R.H."/>
            <person name="Michaelsen T.Y."/>
            <person name="Andersen M.H."/>
            <person name="Karst S.M."/>
            <person name="Dueholm M.S."/>
            <person name="Nielsen P.H."/>
            <person name="Albertsen M."/>
        </authorList>
    </citation>
    <scope>NUCLEOTIDE SEQUENCE [LARGE SCALE GENOMIC DNA]</scope>
    <source>
        <strain evidence="1">Ega_18-Q3-R5-49_MAXAC.001</strain>
    </source>
</reference>
<dbReference type="Proteomes" id="UP000726105">
    <property type="component" value="Unassembled WGS sequence"/>
</dbReference>
<comment type="caution">
    <text evidence="1">The sequence shown here is derived from an EMBL/GenBank/DDBJ whole genome shotgun (WGS) entry which is preliminary data.</text>
</comment>
<dbReference type="Pfam" id="PF11528">
    <property type="entry name" value="DUF3224"/>
    <property type="match status" value="1"/>
</dbReference>
<dbReference type="AlphaFoldDB" id="A0A935M8E7"/>
<sequence>MSEEVARGSFEITMTPGEGVLDGTGRFDFVKTWSGDLTAEGAGAMFSAGDPAAGAAGYVAIETVRGTLAGREGGFALLQRGLMLPDGISLEYVVAPGSGTGELVGITGTLDLDTSNGHSWELTFQLPD</sequence>
<dbReference type="InterPro" id="IPR023159">
    <property type="entry name" value="SO1590-like_sf"/>
</dbReference>
<dbReference type="EMBL" id="JADJIB010000012">
    <property type="protein sequence ID" value="MBK7274824.1"/>
    <property type="molecule type" value="Genomic_DNA"/>
</dbReference>
<evidence type="ECO:0000313" key="2">
    <source>
        <dbReference type="Proteomes" id="UP000726105"/>
    </source>
</evidence>
<proteinExistence type="predicted"/>
<dbReference type="InterPro" id="IPR021607">
    <property type="entry name" value="DUF3224"/>
</dbReference>
<protein>
    <submittedName>
        <fullName evidence="1">DUF3224 domain-containing protein</fullName>
    </submittedName>
</protein>
<accession>A0A935M8E7</accession>
<evidence type="ECO:0000313" key="1">
    <source>
        <dbReference type="EMBL" id="MBK7274824.1"/>
    </source>
</evidence>
<gene>
    <name evidence="1" type="ORF">IPI13_17345</name>
</gene>
<organism evidence="1 2">
    <name type="scientific">Candidatus Phosphoribacter hodrii</name>
    <dbReference type="NCBI Taxonomy" id="2953743"/>
    <lineage>
        <taxon>Bacteria</taxon>
        <taxon>Bacillati</taxon>
        <taxon>Actinomycetota</taxon>
        <taxon>Actinomycetes</taxon>
        <taxon>Micrococcales</taxon>
        <taxon>Dermatophilaceae</taxon>
        <taxon>Candidatus Phosphoribacter</taxon>
    </lineage>
</organism>
<name>A0A935M8E7_9MICO</name>
<dbReference type="SUPFAM" id="SSF159238">
    <property type="entry name" value="SO1590-like"/>
    <property type="match status" value="1"/>
</dbReference>
<dbReference type="Gene3D" id="2.40.350.10">
    <property type="entry name" value="SO1590-like"/>
    <property type="match status" value="1"/>
</dbReference>